<dbReference type="RefSeq" id="WP_184014544.1">
    <property type="nucleotide sequence ID" value="NZ_JACIJC010000001.1"/>
</dbReference>
<dbReference type="Proteomes" id="UP000549617">
    <property type="component" value="Unassembled WGS sequence"/>
</dbReference>
<keyword evidence="4" id="KW-1185">Reference proteome</keyword>
<evidence type="ECO:0000313" key="4">
    <source>
        <dbReference type="Proteomes" id="UP000549617"/>
    </source>
</evidence>
<dbReference type="SUPFAM" id="SSF56563">
    <property type="entry name" value="Major capsid protein gp5"/>
    <property type="match status" value="1"/>
</dbReference>
<comment type="caution">
    <text evidence="3">The sequence shown here is derived from an EMBL/GenBank/DDBJ whole genome shotgun (WGS) entry which is preliminary data.</text>
</comment>
<evidence type="ECO:0000313" key="3">
    <source>
        <dbReference type="EMBL" id="MBB5684306.1"/>
    </source>
</evidence>
<dbReference type="Pfam" id="PF05065">
    <property type="entry name" value="Phage_capsid"/>
    <property type="match status" value="1"/>
</dbReference>
<dbReference type="NCBIfam" id="TIGR01554">
    <property type="entry name" value="major_cap_HK97"/>
    <property type="match status" value="1"/>
</dbReference>
<dbReference type="Gene3D" id="3.30.2320.10">
    <property type="entry name" value="hypothetical protein PF0899 domain"/>
    <property type="match status" value="1"/>
</dbReference>
<dbReference type="Gene3D" id="3.30.2400.10">
    <property type="entry name" value="Major capsid protein gp5"/>
    <property type="match status" value="1"/>
</dbReference>
<dbReference type="AlphaFoldDB" id="A0A7W9EE45"/>
<evidence type="ECO:0000259" key="2">
    <source>
        <dbReference type="Pfam" id="PF05065"/>
    </source>
</evidence>
<evidence type="ECO:0000256" key="1">
    <source>
        <dbReference type="ARBA" id="ARBA00004328"/>
    </source>
</evidence>
<dbReference type="InterPro" id="IPR054612">
    <property type="entry name" value="Phage_capsid-like_C"/>
</dbReference>
<gene>
    <name evidence="3" type="ORF">FHS49_000297</name>
</gene>
<organism evidence="3 4">
    <name type="scientific">Sphingobium boeckii</name>
    <dbReference type="NCBI Taxonomy" id="1082345"/>
    <lineage>
        <taxon>Bacteria</taxon>
        <taxon>Pseudomonadati</taxon>
        <taxon>Pseudomonadota</taxon>
        <taxon>Alphaproteobacteria</taxon>
        <taxon>Sphingomonadales</taxon>
        <taxon>Sphingomonadaceae</taxon>
        <taxon>Sphingobium</taxon>
    </lineage>
</organism>
<dbReference type="EMBL" id="JACIJC010000001">
    <property type="protein sequence ID" value="MBB5684306.1"/>
    <property type="molecule type" value="Genomic_DNA"/>
</dbReference>
<name>A0A7W9EE45_9SPHN</name>
<protein>
    <submittedName>
        <fullName evidence="3">HK97 family phage major capsid protein</fullName>
    </submittedName>
</protein>
<feature type="domain" description="Phage capsid-like C-terminal" evidence="2">
    <location>
        <begin position="160"/>
        <end position="426"/>
    </location>
</feature>
<proteinExistence type="predicted"/>
<sequence length="429" mass="46430">MLAILAASPRHLGPMTKSERRMGRYMRDAEDHPTGKTVEELADSLRKSIDEKHKLVMKTADDALAEAKKAGGLSEETKSSTDKVLTEINTMRETLAALEQKMARKPGSDEDESKSYGAQVAGSDKFKSFQGGGYQGSARFELKGLPWGRVKAITAAQAGTAWSDRDNTVTSLPQRQMTVRDLLSVVATTSGSIDYARQTTRTNNAAVVAEGATKPTSTYVWEQVNAVVRVIAHLAKITRQAMDDAVQLQGEVDAEMRYGLAYAEEGELLTGDGTGQHLSGLVTNATAYAAPINPAGTETMIDIIRIALLQAELALYPTDGVVMNNADWAAIELTKDTAGGYIFANPQQLAGPRLWAKPVVATPAMTIDKFLVGGFKLQTLYDRMAPEVLIASENSDDFEKNLYTMRCEERVALAVKKPGALIYGDFGNV</sequence>
<reference evidence="3 4" key="1">
    <citation type="submission" date="2020-08" db="EMBL/GenBank/DDBJ databases">
        <title>Genomic Encyclopedia of Type Strains, Phase IV (KMG-IV): sequencing the most valuable type-strain genomes for metagenomic binning, comparative biology and taxonomic classification.</title>
        <authorList>
            <person name="Goeker M."/>
        </authorList>
    </citation>
    <scope>NUCLEOTIDE SEQUENCE [LARGE SCALE GENOMIC DNA]</scope>
    <source>
        <strain evidence="3 4">DSM 25079</strain>
    </source>
</reference>
<dbReference type="InterPro" id="IPR024455">
    <property type="entry name" value="Phage_capsid"/>
</dbReference>
<comment type="subcellular location">
    <subcellularLocation>
        <location evidence="1">Virion</location>
    </subcellularLocation>
</comment>
<accession>A0A7W9EE45</accession>